<dbReference type="Proteomes" id="UP000178869">
    <property type="component" value="Unassembled WGS sequence"/>
</dbReference>
<organism evidence="1 2">
    <name type="scientific">Candidatus Terrybacteria bacterium RIFCSPHIGHO2_01_FULL_43_35</name>
    <dbReference type="NCBI Taxonomy" id="1802361"/>
    <lineage>
        <taxon>Bacteria</taxon>
        <taxon>Candidatus Terryibacteriota</taxon>
    </lineage>
</organism>
<dbReference type="EMBL" id="MHSR01000008">
    <property type="protein sequence ID" value="OHA47054.1"/>
    <property type="molecule type" value="Genomic_DNA"/>
</dbReference>
<name>A0A1G2PFF0_9BACT</name>
<gene>
    <name evidence="1" type="ORF">A2828_03730</name>
</gene>
<protein>
    <submittedName>
        <fullName evidence="1">Uncharacterized protein</fullName>
    </submittedName>
</protein>
<accession>A0A1G2PFF0</accession>
<proteinExistence type="predicted"/>
<comment type="caution">
    <text evidence="1">The sequence shown here is derived from an EMBL/GenBank/DDBJ whole genome shotgun (WGS) entry which is preliminary data.</text>
</comment>
<evidence type="ECO:0000313" key="1">
    <source>
        <dbReference type="EMBL" id="OHA47054.1"/>
    </source>
</evidence>
<reference evidence="1 2" key="1">
    <citation type="journal article" date="2016" name="Nat. Commun.">
        <title>Thousands of microbial genomes shed light on interconnected biogeochemical processes in an aquifer system.</title>
        <authorList>
            <person name="Anantharaman K."/>
            <person name="Brown C.T."/>
            <person name="Hug L.A."/>
            <person name="Sharon I."/>
            <person name="Castelle C.J."/>
            <person name="Probst A.J."/>
            <person name="Thomas B.C."/>
            <person name="Singh A."/>
            <person name="Wilkins M.J."/>
            <person name="Karaoz U."/>
            <person name="Brodie E.L."/>
            <person name="Williams K.H."/>
            <person name="Hubbard S.S."/>
            <person name="Banfield J.F."/>
        </authorList>
    </citation>
    <scope>NUCLEOTIDE SEQUENCE [LARGE SCALE GENOMIC DNA]</scope>
</reference>
<evidence type="ECO:0000313" key="2">
    <source>
        <dbReference type="Proteomes" id="UP000178869"/>
    </source>
</evidence>
<sequence>MKFTRILPDRWAKISCPSSRRTLNKVAGNASVTVPDLRTPKLPIIGYKQNKNASSALILKILCKPHNKTEIIMFNTNVSTPLEVYGYI</sequence>
<dbReference type="AlphaFoldDB" id="A0A1G2PFF0"/>